<feature type="repeat" description="ANK" evidence="5">
    <location>
        <begin position="110"/>
        <end position="142"/>
    </location>
</feature>
<dbReference type="GO" id="GO:0032420">
    <property type="term" value="C:stereocilium"/>
    <property type="evidence" value="ECO:0007669"/>
    <property type="project" value="UniProtKB-SubCell"/>
</dbReference>
<dbReference type="InterPro" id="IPR036770">
    <property type="entry name" value="Ankyrin_rpt-contain_sf"/>
</dbReference>
<feature type="region of interest" description="Disordered" evidence="6">
    <location>
        <begin position="782"/>
        <end position="801"/>
    </location>
</feature>
<comment type="subcellular location">
    <subcellularLocation>
        <location evidence="1">Cell projection</location>
        <location evidence="1">Stereocilium</location>
    </subcellularLocation>
</comment>
<dbReference type="PANTHER" id="PTHR24153:SF0">
    <property type="entry name" value="ESPIN-LIKE PROTEIN"/>
    <property type="match status" value="1"/>
</dbReference>
<dbReference type="SUPFAM" id="SSF48403">
    <property type="entry name" value="Ankyrin repeat"/>
    <property type="match status" value="1"/>
</dbReference>
<evidence type="ECO:0000256" key="3">
    <source>
        <dbReference type="ARBA" id="ARBA00022740"/>
    </source>
</evidence>
<protein>
    <recommendedName>
        <fullName evidence="9">Espin-like protein</fullName>
    </recommendedName>
</protein>
<feature type="compositionally biased region" description="Polar residues" evidence="6">
    <location>
        <begin position="366"/>
        <end position="380"/>
    </location>
</feature>
<feature type="repeat" description="ANK" evidence="5">
    <location>
        <begin position="277"/>
        <end position="309"/>
    </location>
</feature>
<evidence type="ECO:0000313" key="7">
    <source>
        <dbReference type="EMBL" id="KAF4086385.1"/>
    </source>
</evidence>
<dbReference type="Gene3D" id="1.25.40.20">
    <property type="entry name" value="Ankyrin repeat-containing domain"/>
    <property type="match status" value="3"/>
</dbReference>
<dbReference type="Pfam" id="PF13637">
    <property type="entry name" value="Ank_4"/>
    <property type="match status" value="1"/>
</dbReference>
<proteinExistence type="predicted"/>
<dbReference type="GO" id="GO:0051015">
    <property type="term" value="F:actin filament binding"/>
    <property type="evidence" value="ECO:0007669"/>
    <property type="project" value="TreeGrafter"/>
</dbReference>
<dbReference type="GO" id="GO:0007605">
    <property type="term" value="P:sensory perception of sound"/>
    <property type="evidence" value="ECO:0007669"/>
    <property type="project" value="UniProtKB-KW"/>
</dbReference>
<dbReference type="PROSITE" id="PS50088">
    <property type="entry name" value="ANK_REPEAT"/>
    <property type="match status" value="5"/>
</dbReference>
<dbReference type="SMART" id="SM00248">
    <property type="entry name" value="ANK"/>
    <property type="match status" value="9"/>
</dbReference>
<sequence length="1011" mass="112838">MLHRAIQATREGDLEALRVLRASGGLIPGIADDQGATPVHHAARGGRLECLRFLVREANFKGNARARNGATAAHDAAATGHVQELQWLLGHGECGLEVSDRNRQEDQDGEGATALHLAARFGRADALHCLLTAGGNAELQTHCGALPVHYAAASGDLTCLKLLMSHSPRCVDYQMHTGATPLYLACQEGHLHVVEFLVKDCGANVHLQARDGMSALHAAAHMGHHALVVWLASFTDVDLSCQDVNGATALHFAASEGHHRILERLLLMDGKILRDHWGGTPLHDAAENGELECCRILLEHHVSPLVKDVDGFSAVELAEYNGHRECAALLQSAQLYESEDRLLSPEVILIEEERTPFGTEGHHLNATEQSSEQSHNTAMENSKPVKEVPPQPRLDPLRPDFSSSQSTRTGINSIQHIQVASAVVSTMRKVLVESEAPVPQMKSRSWRHAGITAVFTGHVKGENGMVALPAEEVNPADIDSLVPTHDEHGSPIAEWKRQVMVRKLQARLQDDEDQWKKDDKAMDGWRYSKVHNAILGPFGELLTEDDLVYLEGQIETVSLQKRCQAYEVELMRLAEQLQTLLPAPIVNITINTQFQQKPDVVDTLALPVWCNRISGIVKSMSLLLNNLSDKNIEDGISKMPNKELASVFSSQPESHKGKREKVEMEIQLSGVSVKNLRSTFEGQIGNIYPFSGMLNTMSKSNPMQQDVSNPSQTGVVLNQDLNLVNDCRLNYKHTTSEEPAKVLETTSLRKERIVVLFLGHWKKSAYAISMRAKINQELDTQRSAETGIKGPSVPTPDLQSNGGSLYNLYRQRTTIDKMIRNWRAINSGVPSRQIRNLQRKSVIYSPEHFLPRVDGAPVPYESLTLDLFMLGYFHILEQDLPAEERKMRHLLCFEVFDHVADFQWETVRDFHRAVLRDIEDGKRQWKDGFEDIKARFFGTKTKVQASGSLKNTEVRTVPRVMVENVAQDEGSHRADGSTDWSCFANDEICKYIDRSFVFWKEKEAELFDFEH</sequence>
<dbReference type="GO" id="GO:0051017">
    <property type="term" value="P:actin filament bundle assembly"/>
    <property type="evidence" value="ECO:0007669"/>
    <property type="project" value="TreeGrafter"/>
</dbReference>
<dbReference type="GO" id="GO:0005737">
    <property type="term" value="C:cytoplasm"/>
    <property type="evidence" value="ECO:0007669"/>
    <property type="project" value="TreeGrafter"/>
</dbReference>
<name>A0A7J6AUU9_AMEME</name>
<keyword evidence="8" id="KW-1185">Reference proteome</keyword>
<reference evidence="7 8" key="1">
    <citation type="submission" date="2020-02" db="EMBL/GenBank/DDBJ databases">
        <title>A chromosome-scale genome assembly of the black bullhead catfish (Ameiurus melas).</title>
        <authorList>
            <person name="Wen M."/>
            <person name="Zham M."/>
            <person name="Cabau C."/>
            <person name="Klopp C."/>
            <person name="Donnadieu C."/>
            <person name="Roques C."/>
            <person name="Bouchez O."/>
            <person name="Lampietro C."/>
            <person name="Jouanno E."/>
            <person name="Herpin A."/>
            <person name="Louis A."/>
            <person name="Berthelot C."/>
            <person name="Parey E."/>
            <person name="Roest-Crollius H."/>
            <person name="Braasch I."/>
            <person name="Postlethwait J."/>
            <person name="Robinson-Rechavi M."/>
            <person name="Echchiki A."/>
            <person name="Begum T."/>
            <person name="Montfort J."/>
            <person name="Schartl M."/>
            <person name="Bobe J."/>
            <person name="Guiguen Y."/>
        </authorList>
    </citation>
    <scope>NUCLEOTIDE SEQUENCE [LARGE SCALE GENOMIC DNA]</scope>
    <source>
        <strain evidence="7">M_S1</strain>
        <tissue evidence="7">Blood</tissue>
    </source>
</reference>
<comment type="caution">
    <text evidence="7">The sequence shown here is derived from an EMBL/GenBank/DDBJ whole genome shotgun (WGS) entry which is preliminary data.</text>
</comment>
<keyword evidence="2" id="KW-0677">Repeat</keyword>
<evidence type="ECO:0008006" key="9">
    <source>
        <dbReference type="Google" id="ProtNLM"/>
    </source>
</evidence>
<evidence type="ECO:0000256" key="6">
    <source>
        <dbReference type="SAM" id="MobiDB-lite"/>
    </source>
</evidence>
<feature type="repeat" description="ANK" evidence="5">
    <location>
        <begin position="177"/>
        <end position="199"/>
    </location>
</feature>
<evidence type="ECO:0000256" key="2">
    <source>
        <dbReference type="ARBA" id="ARBA00022737"/>
    </source>
</evidence>
<evidence type="ECO:0000313" key="8">
    <source>
        <dbReference type="Proteomes" id="UP000593565"/>
    </source>
</evidence>
<feature type="repeat" description="ANK" evidence="5">
    <location>
        <begin position="245"/>
        <end position="266"/>
    </location>
</feature>
<dbReference type="InterPro" id="IPR002110">
    <property type="entry name" value="Ankyrin_rpt"/>
</dbReference>
<dbReference type="EMBL" id="JAAGNN010000008">
    <property type="protein sequence ID" value="KAF4086385.1"/>
    <property type="molecule type" value="Genomic_DNA"/>
</dbReference>
<evidence type="ECO:0000256" key="4">
    <source>
        <dbReference type="ARBA" id="ARBA00023043"/>
    </source>
</evidence>
<organism evidence="7 8">
    <name type="scientific">Ameiurus melas</name>
    <name type="common">Black bullhead</name>
    <name type="synonym">Silurus melas</name>
    <dbReference type="NCBI Taxonomy" id="219545"/>
    <lineage>
        <taxon>Eukaryota</taxon>
        <taxon>Metazoa</taxon>
        <taxon>Chordata</taxon>
        <taxon>Craniata</taxon>
        <taxon>Vertebrata</taxon>
        <taxon>Euteleostomi</taxon>
        <taxon>Actinopterygii</taxon>
        <taxon>Neopterygii</taxon>
        <taxon>Teleostei</taxon>
        <taxon>Ostariophysi</taxon>
        <taxon>Siluriformes</taxon>
        <taxon>Ictaluridae</taxon>
        <taxon>Ameiurus</taxon>
    </lineage>
</organism>
<evidence type="ECO:0000256" key="1">
    <source>
        <dbReference type="ARBA" id="ARBA00004645"/>
    </source>
</evidence>
<evidence type="ECO:0000256" key="5">
    <source>
        <dbReference type="PROSITE-ProRule" id="PRU00023"/>
    </source>
</evidence>
<keyword evidence="3" id="KW-1009">Hearing</keyword>
<dbReference type="AlphaFoldDB" id="A0A7J6AUU9"/>
<dbReference type="PROSITE" id="PS50297">
    <property type="entry name" value="ANK_REP_REGION"/>
    <property type="match status" value="5"/>
</dbReference>
<feature type="repeat" description="ANK" evidence="5">
    <location>
        <begin position="34"/>
        <end position="56"/>
    </location>
</feature>
<dbReference type="PANTHER" id="PTHR24153">
    <property type="entry name" value="ESPIN"/>
    <property type="match status" value="1"/>
</dbReference>
<dbReference type="Proteomes" id="UP000593565">
    <property type="component" value="Unassembled WGS sequence"/>
</dbReference>
<dbReference type="InterPro" id="IPR052420">
    <property type="entry name" value="Espin/Espin-like"/>
</dbReference>
<keyword evidence="4 5" id="KW-0040">ANK repeat</keyword>
<accession>A0A7J6AUU9</accession>
<gene>
    <name evidence="7" type="ORF">AMELA_G00105100</name>
</gene>
<feature type="region of interest" description="Disordered" evidence="6">
    <location>
        <begin position="359"/>
        <end position="409"/>
    </location>
</feature>
<dbReference type="Pfam" id="PF12796">
    <property type="entry name" value="Ank_2"/>
    <property type="match status" value="3"/>
</dbReference>